<evidence type="ECO:0000313" key="4">
    <source>
        <dbReference type="Proteomes" id="UP000620124"/>
    </source>
</evidence>
<keyword evidence="1" id="KW-0472">Membrane</keyword>
<reference evidence="3" key="1">
    <citation type="submission" date="2020-05" db="EMBL/GenBank/DDBJ databases">
        <title>Mycena genomes resolve the evolution of fungal bioluminescence.</title>
        <authorList>
            <person name="Tsai I.J."/>
        </authorList>
    </citation>
    <scope>NUCLEOTIDE SEQUENCE</scope>
    <source>
        <strain evidence="3">CCC161011</strain>
    </source>
</reference>
<dbReference type="InterPro" id="IPR011009">
    <property type="entry name" value="Kinase-like_dom_sf"/>
</dbReference>
<evidence type="ECO:0000259" key="2">
    <source>
        <dbReference type="PROSITE" id="PS50011"/>
    </source>
</evidence>
<feature type="transmembrane region" description="Helical" evidence="1">
    <location>
        <begin position="673"/>
        <end position="690"/>
    </location>
</feature>
<keyword evidence="4" id="KW-1185">Reference proteome</keyword>
<sequence length="803" mass="90719">MRKKLNLLVAQGMTEWPSGFGASDTFKLPPDLAARRHQPVPVLESPDTDLVALNDDSLISIDQSKCLLNFPSHHLRIAFVLPYSAALLAGLENGCRSSAFDVGGEEEAGAWNEKHDIGDSIAINKPYIVRQQDYERSSEICEWLDDLFHREKEWYTKFLACRGGSAQQLVDLLQDLLDYDPNLSTKRRRRLSKALIRLSCDSKLHPRCLTLPDLENGRQAVAGGSFGDIYRGFLGGRSVAIKMMRLFQQSDIDILLKAFAREALIWRQLCHPNVLPFFGLYYCERRLCLVSPWMEKGHIRAFLKKESYDTDRLLSLTLDVALGLEHLHDQGIVHGDLKGDNIYITPSGRACIADFGLSSIITSLSSAQFTNSSEQNRGGTVRYQAPELLCGEHNDPRSDIYAFACVVYEMLTGKPPFPELRTDGAVIKTVLDDCWEEQPAARPTAAHIVKLLMGVAIMAKKTLLSPDWDDKFTSRFRRQFLDQQPLPSVLELERMILGDAHLVEKTPPVAVIPSCLADGNMEEKYRRLSHPQPVSDDAETKNQWVYTVASRISFKTFDRYLAQLDGACVDYEVYPEGWESMIASCLWDWRRALHGASLALVLHIFFLFLTPFLPLAVASASLFVASLLASALLTRRYTSWQWMCPTQALSIQSPAPKFQFVALTFSLPHALNLWGNLFLFLNCIFMLVVYLKTGRTYGRKEKEEEDVRSILLPVLAYSAYWAYVVISMVRALRKHSSVRQITRNLPLTIYKLSRLPIYKRNVVAEPHSVVVSETQSLAVSEIQSLAVSETIVPQIISLRRSFF</sequence>
<dbReference type="Gene3D" id="1.10.510.10">
    <property type="entry name" value="Transferase(Phosphotransferase) domain 1"/>
    <property type="match status" value="1"/>
</dbReference>
<keyword evidence="1" id="KW-1133">Transmembrane helix</keyword>
<dbReference type="EMBL" id="JACAZI010000005">
    <property type="protein sequence ID" value="KAF7360494.1"/>
    <property type="molecule type" value="Genomic_DNA"/>
</dbReference>
<name>A0A8H6YK65_9AGAR</name>
<keyword evidence="1" id="KW-0812">Transmembrane</keyword>
<dbReference type="Pfam" id="PF00069">
    <property type="entry name" value="Pkinase"/>
    <property type="match status" value="1"/>
</dbReference>
<keyword evidence="3" id="KW-0808">Transferase</keyword>
<organism evidence="3 4">
    <name type="scientific">Mycena venus</name>
    <dbReference type="NCBI Taxonomy" id="2733690"/>
    <lineage>
        <taxon>Eukaryota</taxon>
        <taxon>Fungi</taxon>
        <taxon>Dikarya</taxon>
        <taxon>Basidiomycota</taxon>
        <taxon>Agaricomycotina</taxon>
        <taxon>Agaricomycetes</taxon>
        <taxon>Agaricomycetidae</taxon>
        <taxon>Agaricales</taxon>
        <taxon>Marasmiineae</taxon>
        <taxon>Mycenaceae</taxon>
        <taxon>Mycena</taxon>
    </lineage>
</organism>
<dbReference type="GO" id="GO:0004674">
    <property type="term" value="F:protein serine/threonine kinase activity"/>
    <property type="evidence" value="ECO:0007669"/>
    <property type="project" value="TreeGrafter"/>
</dbReference>
<protein>
    <submittedName>
        <fullName evidence="3">Protein kinase domain-containing protein</fullName>
    </submittedName>
</protein>
<dbReference type="Proteomes" id="UP000620124">
    <property type="component" value="Unassembled WGS sequence"/>
</dbReference>
<dbReference type="InterPro" id="IPR008271">
    <property type="entry name" value="Ser/Thr_kinase_AS"/>
</dbReference>
<comment type="caution">
    <text evidence="3">The sequence shown here is derived from an EMBL/GenBank/DDBJ whole genome shotgun (WGS) entry which is preliminary data.</text>
</comment>
<keyword evidence="3" id="KW-0418">Kinase</keyword>
<proteinExistence type="predicted"/>
<dbReference type="AlphaFoldDB" id="A0A8H6YK65"/>
<gene>
    <name evidence="3" type="ORF">MVEN_00780100</name>
</gene>
<feature type="transmembrane region" description="Helical" evidence="1">
    <location>
        <begin position="615"/>
        <end position="633"/>
    </location>
</feature>
<dbReference type="InterPro" id="IPR051681">
    <property type="entry name" value="Ser/Thr_Kinases-Pseudokinases"/>
</dbReference>
<feature type="transmembrane region" description="Helical" evidence="1">
    <location>
        <begin position="710"/>
        <end position="732"/>
    </location>
</feature>
<dbReference type="GO" id="GO:0005524">
    <property type="term" value="F:ATP binding"/>
    <property type="evidence" value="ECO:0007669"/>
    <property type="project" value="InterPro"/>
</dbReference>
<accession>A0A8H6YK65</accession>
<evidence type="ECO:0000256" key="1">
    <source>
        <dbReference type="SAM" id="Phobius"/>
    </source>
</evidence>
<dbReference type="PROSITE" id="PS00108">
    <property type="entry name" value="PROTEIN_KINASE_ST"/>
    <property type="match status" value="1"/>
</dbReference>
<dbReference type="SUPFAM" id="SSF56112">
    <property type="entry name" value="Protein kinase-like (PK-like)"/>
    <property type="match status" value="1"/>
</dbReference>
<evidence type="ECO:0000313" key="3">
    <source>
        <dbReference type="EMBL" id="KAF7360494.1"/>
    </source>
</evidence>
<dbReference type="SMART" id="SM00220">
    <property type="entry name" value="S_TKc"/>
    <property type="match status" value="1"/>
</dbReference>
<dbReference type="PANTHER" id="PTHR44329">
    <property type="entry name" value="SERINE/THREONINE-PROTEIN KINASE TNNI3K-RELATED"/>
    <property type="match status" value="1"/>
</dbReference>
<dbReference type="InterPro" id="IPR000719">
    <property type="entry name" value="Prot_kinase_dom"/>
</dbReference>
<dbReference type="OrthoDB" id="4062651at2759"/>
<feature type="domain" description="Protein kinase" evidence="2">
    <location>
        <begin position="215"/>
        <end position="496"/>
    </location>
</feature>
<dbReference type="PROSITE" id="PS50011">
    <property type="entry name" value="PROTEIN_KINASE_DOM"/>
    <property type="match status" value="1"/>
</dbReference>